<organism evidence="10 11">
    <name type="scientific">Desulfuribacillus stibiiarsenatis</name>
    <dbReference type="NCBI Taxonomy" id="1390249"/>
    <lineage>
        <taxon>Bacteria</taxon>
        <taxon>Bacillati</taxon>
        <taxon>Bacillota</taxon>
        <taxon>Desulfuribacillia</taxon>
        <taxon>Desulfuribacillales</taxon>
        <taxon>Desulfuribacillaceae</taxon>
        <taxon>Desulfuribacillus</taxon>
    </lineage>
</organism>
<dbReference type="Gene3D" id="3.20.20.140">
    <property type="entry name" value="Metal-dependent hydrolases"/>
    <property type="match status" value="1"/>
</dbReference>
<keyword evidence="4 8" id="KW-0479">Metal-binding</keyword>
<dbReference type="GO" id="GO:0006147">
    <property type="term" value="P:guanine catabolic process"/>
    <property type="evidence" value="ECO:0007669"/>
    <property type="project" value="UniProtKB-UniRule"/>
</dbReference>
<dbReference type="OrthoDB" id="9807210at2"/>
<evidence type="ECO:0000256" key="5">
    <source>
        <dbReference type="ARBA" id="ARBA00022801"/>
    </source>
</evidence>
<gene>
    <name evidence="10" type="ORF">BHU72_04300</name>
</gene>
<keyword evidence="6 8" id="KW-0862">Zinc</keyword>
<dbReference type="GO" id="GO:0008270">
    <property type="term" value="F:zinc ion binding"/>
    <property type="evidence" value="ECO:0007669"/>
    <property type="project" value="UniProtKB-UniRule"/>
</dbReference>
<evidence type="ECO:0000256" key="6">
    <source>
        <dbReference type="ARBA" id="ARBA00022833"/>
    </source>
</evidence>
<evidence type="ECO:0000313" key="10">
    <source>
        <dbReference type="EMBL" id="OEH85323.1"/>
    </source>
</evidence>
<feature type="domain" description="Amidohydrolase-related" evidence="9">
    <location>
        <begin position="64"/>
        <end position="430"/>
    </location>
</feature>
<comment type="function">
    <text evidence="8">Catalyzes the hydrolytic deamination of guanine, producing xanthine and ammonia.</text>
</comment>
<evidence type="ECO:0000256" key="8">
    <source>
        <dbReference type="RuleBase" id="RU366009"/>
    </source>
</evidence>
<dbReference type="Proteomes" id="UP000095255">
    <property type="component" value="Unassembled WGS sequence"/>
</dbReference>
<dbReference type="RefSeq" id="WP_069702149.1">
    <property type="nucleotide sequence ID" value="NZ_MJAT01000022.1"/>
</dbReference>
<dbReference type="InterPro" id="IPR006680">
    <property type="entry name" value="Amidohydro-rel"/>
</dbReference>
<dbReference type="STRING" id="1390249.BHU72_04300"/>
<reference evidence="10 11" key="1">
    <citation type="submission" date="2016-09" db="EMBL/GenBank/DDBJ databases">
        <title>Desulfuribacillus arsenicus sp. nov., an obligately anaerobic, dissimilatory arsenic- and antimonate-reducing bacterium isolated from anoxic sediments.</title>
        <authorList>
            <person name="Abin C.A."/>
            <person name="Hollibaugh J.T."/>
        </authorList>
    </citation>
    <scope>NUCLEOTIDE SEQUENCE [LARGE SCALE GENOMIC DNA]</scope>
    <source>
        <strain evidence="10 11">MLFW-2</strain>
    </source>
</reference>
<comment type="caution">
    <text evidence="10">The sequence shown here is derived from an EMBL/GenBank/DDBJ whole genome shotgun (WGS) entry which is preliminary data.</text>
</comment>
<keyword evidence="5 8" id="KW-0378">Hydrolase</keyword>
<proteinExistence type="inferred from homology"/>
<name>A0A1E5L5P1_9FIRM</name>
<comment type="cofactor">
    <cofactor evidence="8">
        <name>Zn(2+)</name>
        <dbReference type="ChEBI" id="CHEBI:29105"/>
    </cofactor>
    <text evidence="8">Binds 1 zinc ion per subunit.</text>
</comment>
<sequence>MLRTENTHLLKGNFIYTPTSQEIQYFENAYLVCVEGIVRGIYQSSDELPESVKDLPIEDYSNHLVIPGFVDLHVHAAQYYQRGIGLDKELIAWLEEYTFPGEAKFADEQYAEQVYHEFITQLLRQGTTRASILATIHKHSTDCLFQIAEDIGMHARIGKINMDQNCPEFLRETTEQSLIDTEELILAHGQNKYAKPIITPRFVPTCSAALLQGLGELAKQYQVPIQSHLSENRDEVRWVKSLYPNAVSYGHVYHQFQLFGHNPTLMAHGVYLEEQEIALMKEQQVMIVHCPEANLNLASGIMPVKKLLEQGLAIGLGSDVGAGHNLSMMKIMVQAMQSSKALQAVQNQLTDQATKVALSLSEVLYMATKGGGRFFGKVGSFEEGYCFDAIVIDDRNLGPQNIPLSDRLQRLVYIGDDRNIVQRFIDGREVRI</sequence>
<protein>
    <recommendedName>
        <fullName evidence="3 7">Guanine deaminase</fullName>
        <shortName evidence="8">Guanase</shortName>
        <ecNumber evidence="3 7">3.5.4.3</ecNumber>
    </recommendedName>
    <alternativeName>
        <fullName evidence="8">Guanine aminohydrolase</fullName>
    </alternativeName>
</protein>
<dbReference type="GO" id="GO:0008892">
    <property type="term" value="F:guanine deaminase activity"/>
    <property type="evidence" value="ECO:0007669"/>
    <property type="project" value="UniProtKB-UniRule"/>
</dbReference>
<evidence type="ECO:0000256" key="7">
    <source>
        <dbReference type="NCBIfam" id="TIGR02967"/>
    </source>
</evidence>
<dbReference type="Gene3D" id="2.30.40.10">
    <property type="entry name" value="Urease, subunit C, domain 1"/>
    <property type="match status" value="1"/>
</dbReference>
<evidence type="ECO:0000259" key="9">
    <source>
        <dbReference type="Pfam" id="PF01979"/>
    </source>
</evidence>
<dbReference type="PANTHER" id="PTHR11271">
    <property type="entry name" value="GUANINE DEAMINASE"/>
    <property type="match status" value="1"/>
</dbReference>
<dbReference type="InterPro" id="IPR014311">
    <property type="entry name" value="Guanine_deaminase"/>
</dbReference>
<comment type="catalytic activity">
    <reaction evidence="8">
        <text>guanine + H2O + H(+) = xanthine + NH4(+)</text>
        <dbReference type="Rhea" id="RHEA:14665"/>
        <dbReference type="ChEBI" id="CHEBI:15377"/>
        <dbReference type="ChEBI" id="CHEBI:15378"/>
        <dbReference type="ChEBI" id="CHEBI:16235"/>
        <dbReference type="ChEBI" id="CHEBI:17712"/>
        <dbReference type="ChEBI" id="CHEBI:28938"/>
        <dbReference type="EC" id="3.5.4.3"/>
    </reaction>
</comment>
<dbReference type="PANTHER" id="PTHR11271:SF6">
    <property type="entry name" value="GUANINE DEAMINASE"/>
    <property type="match status" value="1"/>
</dbReference>
<dbReference type="InterPro" id="IPR051607">
    <property type="entry name" value="Metallo-dep_hydrolases"/>
</dbReference>
<dbReference type="NCBIfam" id="TIGR02967">
    <property type="entry name" value="guan_deamin"/>
    <property type="match status" value="1"/>
</dbReference>
<dbReference type="UniPathway" id="UPA00603">
    <property type="reaction ID" value="UER00660"/>
</dbReference>
<dbReference type="GO" id="GO:0005829">
    <property type="term" value="C:cytosol"/>
    <property type="evidence" value="ECO:0007669"/>
    <property type="project" value="TreeGrafter"/>
</dbReference>
<dbReference type="InterPro" id="IPR011059">
    <property type="entry name" value="Metal-dep_hydrolase_composite"/>
</dbReference>
<comment type="similarity">
    <text evidence="2 8">Belongs to the metallo-dependent hydrolases superfamily. ATZ/TRZ family.</text>
</comment>
<evidence type="ECO:0000256" key="1">
    <source>
        <dbReference type="ARBA" id="ARBA00004984"/>
    </source>
</evidence>
<evidence type="ECO:0000313" key="11">
    <source>
        <dbReference type="Proteomes" id="UP000095255"/>
    </source>
</evidence>
<dbReference type="EC" id="3.5.4.3" evidence="3 7"/>
<dbReference type="SUPFAM" id="SSF51556">
    <property type="entry name" value="Metallo-dependent hydrolases"/>
    <property type="match status" value="1"/>
</dbReference>
<accession>A0A1E5L5P1</accession>
<dbReference type="AlphaFoldDB" id="A0A1E5L5P1"/>
<dbReference type="Pfam" id="PF01979">
    <property type="entry name" value="Amidohydro_1"/>
    <property type="match status" value="1"/>
</dbReference>
<dbReference type="InterPro" id="IPR032466">
    <property type="entry name" value="Metal_Hydrolase"/>
</dbReference>
<evidence type="ECO:0000256" key="2">
    <source>
        <dbReference type="ARBA" id="ARBA00006745"/>
    </source>
</evidence>
<comment type="pathway">
    <text evidence="1 8">Purine metabolism; guanine degradation; xanthine from guanine: step 1/1.</text>
</comment>
<keyword evidence="11" id="KW-1185">Reference proteome</keyword>
<evidence type="ECO:0000256" key="4">
    <source>
        <dbReference type="ARBA" id="ARBA00022723"/>
    </source>
</evidence>
<evidence type="ECO:0000256" key="3">
    <source>
        <dbReference type="ARBA" id="ARBA00012781"/>
    </source>
</evidence>
<dbReference type="EMBL" id="MJAT01000022">
    <property type="protein sequence ID" value="OEH85323.1"/>
    <property type="molecule type" value="Genomic_DNA"/>
</dbReference>
<dbReference type="SUPFAM" id="SSF51338">
    <property type="entry name" value="Composite domain of metallo-dependent hydrolases"/>
    <property type="match status" value="1"/>
</dbReference>